<gene>
    <name evidence="1" type="ORF">SELMODRAFT_439728</name>
</gene>
<keyword evidence="2" id="KW-1185">Reference proteome</keyword>
<dbReference type="Proteomes" id="UP000001514">
    <property type="component" value="Unassembled WGS sequence"/>
</dbReference>
<evidence type="ECO:0000313" key="1">
    <source>
        <dbReference type="EMBL" id="EFJ31771.1"/>
    </source>
</evidence>
<accession>D8R6T6</accession>
<dbReference type="InParanoid" id="D8R6T6"/>
<dbReference type="Gramene" id="EFJ31771">
    <property type="protein sequence ID" value="EFJ31771"/>
    <property type="gene ID" value="SELMODRAFT_439728"/>
</dbReference>
<dbReference type="HOGENOM" id="CLU_788448_0_0_1"/>
<evidence type="ECO:0000313" key="2">
    <source>
        <dbReference type="Proteomes" id="UP000001514"/>
    </source>
</evidence>
<proteinExistence type="predicted"/>
<reference evidence="1 2" key="1">
    <citation type="journal article" date="2011" name="Science">
        <title>The Selaginella genome identifies genetic changes associated with the evolution of vascular plants.</title>
        <authorList>
            <person name="Banks J.A."/>
            <person name="Nishiyama T."/>
            <person name="Hasebe M."/>
            <person name="Bowman J.L."/>
            <person name="Gribskov M."/>
            <person name="dePamphilis C."/>
            <person name="Albert V.A."/>
            <person name="Aono N."/>
            <person name="Aoyama T."/>
            <person name="Ambrose B.A."/>
            <person name="Ashton N.W."/>
            <person name="Axtell M.J."/>
            <person name="Barker E."/>
            <person name="Barker M.S."/>
            <person name="Bennetzen J.L."/>
            <person name="Bonawitz N.D."/>
            <person name="Chapple C."/>
            <person name="Cheng C."/>
            <person name="Correa L.G."/>
            <person name="Dacre M."/>
            <person name="DeBarry J."/>
            <person name="Dreyer I."/>
            <person name="Elias M."/>
            <person name="Engstrom E.M."/>
            <person name="Estelle M."/>
            <person name="Feng L."/>
            <person name="Finet C."/>
            <person name="Floyd S.K."/>
            <person name="Frommer W.B."/>
            <person name="Fujita T."/>
            <person name="Gramzow L."/>
            <person name="Gutensohn M."/>
            <person name="Harholt J."/>
            <person name="Hattori M."/>
            <person name="Heyl A."/>
            <person name="Hirai T."/>
            <person name="Hiwatashi Y."/>
            <person name="Ishikawa M."/>
            <person name="Iwata M."/>
            <person name="Karol K.G."/>
            <person name="Koehler B."/>
            <person name="Kolukisaoglu U."/>
            <person name="Kubo M."/>
            <person name="Kurata T."/>
            <person name="Lalonde S."/>
            <person name="Li K."/>
            <person name="Li Y."/>
            <person name="Litt A."/>
            <person name="Lyons E."/>
            <person name="Manning G."/>
            <person name="Maruyama T."/>
            <person name="Michael T.P."/>
            <person name="Mikami K."/>
            <person name="Miyazaki S."/>
            <person name="Morinaga S."/>
            <person name="Murata T."/>
            <person name="Mueller-Roeber B."/>
            <person name="Nelson D.R."/>
            <person name="Obara M."/>
            <person name="Oguri Y."/>
            <person name="Olmstead R.G."/>
            <person name="Onodera N."/>
            <person name="Petersen B.L."/>
            <person name="Pils B."/>
            <person name="Prigge M."/>
            <person name="Rensing S.A."/>
            <person name="Riano-Pachon D.M."/>
            <person name="Roberts A.W."/>
            <person name="Sato Y."/>
            <person name="Scheller H.V."/>
            <person name="Schulz B."/>
            <person name="Schulz C."/>
            <person name="Shakirov E.V."/>
            <person name="Shibagaki N."/>
            <person name="Shinohara N."/>
            <person name="Shippen D.E."/>
            <person name="Soerensen I."/>
            <person name="Sotooka R."/>
            <person name="Sugimoto N."/>
            <person name="Sugita M."/>
            <person name="Sumikawa N."/>
            <person name="Tanurdzic M."/>
            <person name="Theissen G."/>
            <person name="Ulvskov P."/>
            <person name="Wakazuki S."/>
            <person name="Weng J.K."/>
            <person name="Willats W.W."/>
            <person name="Wipf D."/>
            <person name="Wolf P.G."/>
            <person name="Yang L."/>
            <person name="Zimmer A.D."/>
            <person name="Zhu Q."/>
            <person name="Mitros T."/>
            <person name="Hellsten U."/>
            <person name="Loque D."/>
            <person name="Otillar R."/>
            <person name="Salamov A."/>
            <person name="Schmutz J."/>
            <person name="Shapiro H."/>
            <person name="Lindquist E."/>
            <person name="Lucas S."/>
            <person name="Rokhsar D."/>
            <person name="Grigoriev I.V."/>
        </authorList>
    </citation>
    <scope>NUCLEOTIDE SEQUENCE [LARGE SCALE GENOMIC DNA]</scope>
</reference>
<dbReference type="EMBL" id="GL377573">
    <property type="protein sequence ID" value="EFJ31771.1"/>
    <property type="molecule type" value="Genomic_DNA"/>
</dbReference>
<protein>
    <submittedName>
        <fullName evidence="1">Uncharacterized protein</fullName>
    </submittedName>
</protein>
<dbReference type="KEGG" id="smo:SELMODRAFT_439728"/>
<sequence length="352" mass="38837">MSFRPIVPNSRQTINVQTRDINDSLAVHESSLESFPKVGILLDSVLELVADGSLVEPPLSILLLLLRRSSITSRDLLEFHHHSAKMSCIVKDRSTNLHRALHRKHHHVVRLELINWKAWILDEDARHALDVPGLWVALPAVGMIRLANRVIPVDAIVEADRFGRRQDGDLDLFLVSHHALVLQWWIREHQHVLARGGATVAAHGGGEARAIGLHQGGQALVVVIARLVVTLHKVQASHHLGDPGLHHVANLLWFRDGELQLLDIRPQALDVAPVRLQLPRPRNLGSLLLGHEILLVALPDVILDGGVISRAASARDDERLLVAATVTQVGLVLEQRGNGVKGEHRVAVGTWD</sequence>
<name>D8R6T6_SELML</name>
<dbReference type="AlphaFoldDB" id="D8R6T6"/>
<organism evidence="2">
    <name type="scientific">Selaginella moellendorffii</name>
    <name type="common">Spikemoss</name>
    <dbReference type="NCBI Taxonomy" id="88036"/>
    <lineage>
        <taxon>Eukaryota</taxon>
        <taxon>Viridiplantae</taxon>
        <taxon>Streptophyta</taxon>
        <taxon>Embryophyta</taxon>
        <taxon>Tracheophyta</taxon>
        <taxon>Lycopodiopsida</taxon>
        <taxon>Selaginellales</taxon>
        <taxon>Selaginellaceae</taxon>
        <taxon>Selaginella</taxon>
    </lineage>
</organism>